<evidence type="ECO:0000313" key="2">
    <source>
        <dbReference type="Proteomes" id="UP000094053"/>
    </source>
</evidence>
<protein>
    <submittedName>
        <fullName evidence="1">Aminobenzoate oxygenase</fullName>
    </submittedName>
</protein>
<gene>
    <name evidence="1" type="ORF">BHQ18_21275</name>
</gene>
<proteinExistence type="predicted"/>
<dbReference type="STRING" id="1776.BHQ18_21275"/>
<reference evidence="2" key="1">
    <citation type="submission" date="2016-09" db="EMBL/GenBank/DDBJ databases">
        <authorList>
            <person name="Greninger A.L."/>
            <person name="Jerome K.R."/>
            <person name="Mcnair B."/>
            <person name="Wallis C."/>
            <person name="Fang F."/>
        </authorList>
    </citation>
    <scope>NUCLEOTIDE SEQUENCE [LARGE SCALE GENOMIC DNA]</scope>
    <source>
        <strain evidence="2">M6</strain>
    </source>
</reference>
<organism evidence="1 2">
    <name type="scientific">Mycolicibacterium flavescens</name>
    <name type="common">Mycobacterium flavescens</name>
    <dbReference type="NCBI Taxonomy" id="1776"/>
    <lineage>
        <taxon>Bacteria</taxon>
        <taxon>Bacillati</taxon>
        <taxon>Actinomycetota</taxon>
        <taxon>Actinomycetes</taxon>
        <taxon>Mycobacteriales</taxon>
        <taxon>Mycobacteriaceae</taxon>
        <taxon>Mycolicibacterium</taxon>
    </lineage>
</organism>
<dbReference type="AlphaFoldDB" id="A0A1E3RE40"/>
<dbReference type="EMBL" id="MIHA01000017">
    <property type="protein sequence ID" value="ODQ88109.1"/>
    <property type="molecule type" value="Genomic_DNA"/>
</dbReference>
<dbReference type="Proteomes" id="UP000094053">
    <property type="component" value="Unassembled WGS sequence"/>
</dbReference>
<dbReference type="RefSeq" id="WP_069415625.1">
    <property type="nucleotide sequence ID" value="NZ_JACKUL010000022.1"/>
</dbReference>
<dbReference type="GO" id="GO:0016491">
    <property type="term" value="F:oxidoreductase activity"/>
    <property type="evidence" value="ECO:0007669"/>
    <property type="project" value="InterPro"/>
</dbReference>
<comment type="caution">
    <text evidence="1">The sequence shown here is derived from an EMBL/GenBank/DDBJ whole genome shotgun (WGS) entry which is preliminary data.</text>
</comment>
<dbReference type="Gene3D" id="1.10.620.20">
    <property type="entry name" value="Ribonucleotide Reductase, subunit A"/>
    <property type="match status" value="1"/>
</dbReference>
<sequence length="300" mass="34279">MTSPASSPTRSQSSERLLRGSVKKSYAPVVDIDWAAPLDPDKFFLPPKVVSLYGTPLWDAMTREQQIALSREELANTLSAGIWFENILNQALLRKMMHQDPTAAATHYELTELGDETRHMVMFGKAIDRIGAKPVRPKWYQRVIINSLPFAFQGAALWVAALIGEEIFDSLQRKMMDDDELQPIVQRLMRIHVAEEARHIQFARDGLRRRVPNMRPLPKFVLSNINGLGGYFFRFLFTNKVQYHRVGLDARQARRMARRSPHRIQTQVDGFAPLAAFLDEVGLLGPIARRMWRRSGFLPG</sequence>
<dbReference type="InterPro" id="IPR012348">
    <property type="entry name" value="RNR-like"/>
</dbReference>
<keyword evidence="2" id="KW-1185">Reference proteome</keyword>
<evidence type="ECO:0000313" key="1">
    <source>
        <dbReference type="EMBL" id="ODQ88109.1"/>
    </source>
</evidence>
<dbReference type="OrthoDB" id="786532at2"/>
<dbReference type="SUPFAM" id="SSF47240">
    <property type="entry name" value="Ferritin-like"/>
    <property type="match status" value="1"/>
</dbReference>
<name>A0A1E3RE40_MYCFV</name>
<accession>A0A1E3RE40</accession>
<dbReference type="InterPro" id="IPR025859">
    <property type="entry name" value="AurF/CmlI"/>
</dbReference>
<dbReference type="Pfam" id="PF11583">
    <property type="entry name" value="AurF"/>
    <property type="match status" value="1"/>
</dbReference>
<dbReference type="InterPro" id="IPR009078">
    <property type="entry name" value="Ferritin-like_SF"/>
</dbReference>